<evidence type="ECO:0000256" key="2">
    <source>
        <dbReference type="SAM" id="Phobius"/>
    </source>
</evidence>
<evidence type="ECO:0000313" key="4">
    <source>
        <dbReference type="Proteomes" id="UP000542210"/>
    </source>
</evidence>
<feature type="transmembrane region" description="Helical" evidence="2">
    <location>
        <begin position="157"/>
        <end position="178"/>
    </location>
</feature>
<evidence type="ECO:0000256" key="1">
    <source>
        <dbReference type="SAM" id="MobiDB-lite"/>
    </source>
</evidence>
<sequence length="512" mass="56369">MTTFYDHRAERAVAEADAEARRAQAEVLRSDTQLRIERERSTTRMPAAEDTTHGWDDASTSPSTRPTRAERRARDAEAEARREDILAEARLRRRQRAEEAKRHRKDIRSRDRAAWWGTARRRAETLRRTLVLVGAIVGVNLVAIAGQVTAFHKGFGWDLLAALGAAAVVESIAIYVGWHAHVALIEGDSVFRLRVTSYAIALIVGGLNYHHYAPDGHPTDQAIMFGLASILSPWLWAMHSRHLHRTQLRTAGLIDPRAPKFSVLRWVLHRAETWQALKWAVRHGEQSPSAAILAVQADETTTEGAVLLDRAREQITAAQAALIRTQSDLITVTQMVIADTTPAPGEMTVATTVEGPAIDHHGAIAAITSPVTSPITPANDEVTTATTIDCPPQPPADTPSPVIQPVTSPALDSEHDSDRDRPDEQDNREAEKWVRAAMRKGRTPTQGEIVERYGFSKGWARLRVQAAREEMTAKGYRFLPGNVVQPPSAPATVNGAPSVHADDINITRLEVS</sequence>
<dbReference type="RefSeq" id="WP_184881980.1">
    <property type="nucleotide sequence ID" value="NZ_BOOV01000048.1"/>
</dbReference>
<feature type="compositionally biased region" description="Basic and acidic residues" evidence="1">
    <location>
        <begin position="412"/>
        <end position="430"/>
    </location>
</feature>
<feature type="transmembrane region" description="Helical" evidence="2">
    <location>
        <begin position="222"/>
        <end position="239"/>
    </location>
</feature>
<feature type="compositionally biased region" description="Basic and acidic residues" evidence="1">
    <location>
        <begin position="67"/>
        <end position="80"/>
    </location>
</feature>
<keyword evidence="2" id="KW-0472">Membrane</keyword>
<proteinExistence type="predicted"/>
<feature type="compositionally biased region" description="Basic and acidic residues" evidence="1">
    <location>
        <begin position="24"/>
        <end position="42"/>
    </location>
</feature>
<feature type="region of interest" description="Disordered" evidence="1">
    <location>
        <begin position="24"/>
        <end position="80"/>
    </location>
</feature>
<reference evidence="3 4" key="1">
    <citation type="submission" date="2020-08" db="EMBL/GenBank/DDBJ databases">
        <title>Sequencing the genomes of 1000 actinobacteria strains.</title>
        <authorList>
            <person name="Klenk H.-P."/>
        </authorList>
    </citation>
    <scope>NUCLEOTIDE SEQUENCE [LARGE SCALE GENOMIC DNA]</scope>
    <source>
        <strain evidence="3 4">DSM 45784</strain>
    </source>
</reference>
<name>A0A7W7GBC5_9ACTN</name>
<organism evidence="3 4">
    <name type="scientific">Sphaerisporangium siamense</name>
    <dbReference type="NCBI Taxonomy" id="795645"/>
    <lineage>
        <taxon>Bacteria</taxon>
        <taxon>Bacillati</taxon>
        <taxon>Actinomycetota</taxon>
        <taxon>Actinomycetes</taxon>
        <taxon>Streptosporangiales</taxon>
        <taxon>Streptosporangiaceae</taxon>
        <taxon>Sphaerisporangium</taxon>
    </lineage>
</organism>
<keyword evidence="2" id="KW-0812">Transmembrane</keyword>
<accession>A0A7W7GBC5</accession>
<keyword evidence="2" id="KW-1133">Transmembrane helix</keyword>
<protein>
    <submittedName>
        <fullName evidence="3">Cell wall-associated NlpC family hydrolase</fullName>
    </submittedName>
</protein>
<dbReference type="GO" id="GO:0016787">
    <property type="term" value="F:hydrolase activity"/>
    <property type="evidence" value="ECO:0007669"/>
    <property type="project" value="UniProtKB-KW"/>
</dbReference>
<dbReference type="AlphaFoldDB" id="A0A7W7GBC5"/>
<keyword evidence="3" id="KW-0378">Hydrolase</keyword>
<feature type="region of interest" description="Disordered" evidence="1">
    <location>
        <begin position="384"/>
        <end position="430"/>
    </location>
</feature>
<dbReference type="EMBL" id="JACHND010000001">
    <property type="protein sequence ID" value="MBB4702309.1"/>
    <property type="molecule type" value="Genomic_DNA"/>
</dbReference>
<evidence type="ECO:0000313" key="3">
    <source>
        <dbReference type="EMBL" id="MBB4702309.1"/>
    </source>
</evidence>
<dbReference type="Proteomes" id="UP000542210">
    <property type="component" value="Unassembled WGS sequence"/>
</dbReference>
<gene>
    <name evidence="3" type="ORF">BJ982_003853</name>
</gene>
<feature type="transmembrane region" description="Helical" evidence="2">
    <location>
        <begin position="130"/>
        <end position="151"/>
    </location>
</feature>
<feature type="transmembrane region" description="Helical" evidence="2">
    <location>
        <begin position="190"/>
        <end position="210"/>
    </location>
</feature>
<comment type="caution">
    <text evidence="3">The sequence shown here is derived from an EMBL/GenBank/DDBJ whole genome shotgun (WGS) entry which is preliminary data.</text>
</comment>
<keyword evidence="4" id="KW-1185">Reference proteome</keyword>